<comment type="caution">
    <text evidence="2">The sequence shown here is derived from an EMBL/GenBank/DDBJ whole genome shotgun (WGS) entry which is preliminary data.</text>
</comment>
<reference evidence="2 3" key="1">
    <citation type="submission" date="2023-09" db="EMBL/GenBank/DDBJ databases">
        <authorList>
            <person name="Rey-Velasco X."/>
        </authorList>
    </citation>
    <scope>NUCLEOTIDE SEQUENCE [LARGE SCALE GENOMIC DNA]</scope>
    <source>
        <strain evidence="2 3">F297</strain>
    </source>
</reference>
<gene>
    <name evidence="2" type="ORF">RM529_05425</name>
</gene>
<sequence length="153" mass="18377">MKIRFLLLFIVSMSIYTSNAQEYWDPEDFEISRREVKSALLEVGFSWVEEKKFYLPSGEFLNKDPYEKKNVDLRAVLAKTKDQRPHTVDIDLRIPQKEKKAIEITGQRENDNVNFQQDAFYSNPLYRNYGRSNYLRYGNPSNPHYNNFRRIYF</sequence>
<proteinExistence type="predicted"/>
<evidence type="ECO:0000256" key="1">
    <source>
        <dbReference type="SAM" id="SignalP"/>
    </source>
</evidence>
<dbReference type="Proteomes" id="UP001248819">
    <property type="component" value="Unassembled WGS sequence"/>
</dbReference>
<feature type="chain" id="PRO_5046157727" evidence="1">
    <location>
        <begin position="21"/>
        <end position="153"/>
    </location>
</feature>
<keyword evidence="1" id="KW-0732">Signal</keyword>
<feature type="signal peptide" evidence="1">
    <location>
        <begin position="1"/>
        <end position="20"/>
    </location>
</feature>
<name>A0ABU3CT87_9FLAO</name>
<accession>A0ABU3CT87</accession>
<keyword evidence="3" id="KW-1185">Reference proteome</keyword>
<dbReference type="EMBL" id="JAVRHP010000018">
    <property type="protein sequence ID" value="MDT0649574.1"/>
    <property type="molecule type" value="Genomic_DNA"/>
</dbReference>
<organism evidence="2 3">
    <name type="scientific">Autumnicola edwardsiae</name>
    <dbReference type="NCBI Taxonomy" id="3075594"/>
    <lineage>
        <taxon>Bacteria</taxon>
        <taxon>Pseudomonadati</taxon>
        <taxon>Bacteroidota</taxon>
        <taxon>Flavobacteriia</taxon>
        <taxon>Flavobacteriales</taxon>
        <taxon>Flavobacteriaceae</taxon>
        <taxon>Autumnicola</taxon>
    </lineage>
</organism>
<protein>
    <submittedName>
        <fullName evidence="2">Uncharacterized protein</fullName>
    </submittedName>
</protein>
<evidence type="ECO:0000313" key="2">
    <source>
        <dbReference type="EMBL" id="MDT0649574.1"/>
    </source>
</evidence>
<dbReference type="RefSeq" id="WP_311483735.1">
    <property type="nucleotide sequence ID" value="NZ_JAVRHP010000018.1"/>
</dbReference>
<evidence type="ECO:0000313" key="3">
    <source>
        <dbReference type="Proteomes" id="UP001248819"/>
    </source>
</evidence>